<dbReference type="GO" id="GO:0042981">
    <property type="term" value="P:regulation of apoptotic process"/>
    <property type="evidence" value="ECO:0007669"/>
    <property type="project" value="InterPro"/>
</dbReference>
<evidence type="ECO:0000259" key="2">
    <source>
        <dbReference type="PROSITE" id="PS50209"/>
    </source>
</evidence>
<evidence type="ECO:0000313" key="4">
    <source>
        <dbReference type="WBParaSite" id="PSAMB.scaffold281size59450.g4081.t1"/>
    </source>
</evidence>
<dbReference type="SUPFAM" id="SSF47986">
    <property type="entry name" value="DEATH domain"/>
    <property type="match status" value="1"/>
</dbReference>
<dbReference type="InterPro" id="IPR011029">
    <property type="entry name" value="DEATH-like_dom_sf"/>
</dbReference>
<proteinExistence type="predicted"/>
<evidence type="ECO:0000313" key="3">
    <source>
        <dbReference type="Proteomes" id="UP000887566"/>
    </source>
</evidence>
<sequence>MKKEHRALLEKCQPQLIQAIVSNRCLEDLICNLASQAKNGNDGLTPSDIKKIRKERHTCEDDKVKMFLDTLCKKIEVAYNRFIKVMIDTNQTRLISILNSELPPDQQIGNESSALTASTSSTSASSRKRRIPLDDNQEGSSGISDPKTIDSEKAMPAELKMPSTSSSSTYETHTAYSQDCRDNKGNQMNGGNFEGAVFNQQIYHYAPPSSQAPSTSSTTTSQPSAEDWRKKLKTYVLRPLN</sequence>
<dbReference type="InterPro" id="IPR001315">
    <property type="entry name" value="CARD"/>
</dbReference>
<feature type="compositionally biased region" description="Low complexity" evidence="1">
    <location>
        <begin position="112"/>
        <end position="125"/>
    </location>
</feature>
<dbReference type="Gene3D" id="1.10.533.10">
    <property type="entry name" value="Death Domain, Fas"/>
    <property type="match status" value="1"/>
</dbReference>
<feature type="compositionally biased region" description="Low complexity" evidence="1">
    <location>
        <begin position="206"/>
        <end position="225"/>
    </location>
</feature>
<organism evidence="3 4">
    <name type="scientific">Plectus sambesii</name>
    <dbReference type="NCBI Taxonomy" id="2011161"/>
    <lineage>
        <taxon>Eukaryota</taxon>
        <taxon>Metazoa</taxon>
        <taxon>Ecdysozoa</taxon>
        <taxon>Nematoda</taxon>
        <taxon>Chromadorea</taxon>
        <taxon>Plectida</taxon>
        <taxon>Plectina</taxon>
        <taxon>Plectoidea</taxon>
        <taxon>Plectidae</taxon>
        <taxon>Plectus</taxon>
    </lineage>
</organism>
<dbReference type="Proteomes" id="UP000887566">
    <property type="component" value="Unplaced"/>
</dbReference>
<dbReference type="CDD" id="cd01671">
    <property type="entry name" value="CARD"/>
    <property type="match status" value="1"/>
</dbReference>
<keyword evidence="3" id="KW-1185">Reference proteome</keyword>
<dbReference type="WBParaSite" id="PSAMB.scaffold281size59450.g4081.t1">
    <property type="protein sequence ID" value="PSAMB.scaffold281size59450.g4081.t1"/>
    <property type="gene ID" value="PSAMB.scaffold281size59450.g4081"/>
</dbReference>
<dbReference type="PROSITE" id="PS50209">
    <property type="entry name" value="CARD"/>
    <property type="match status" value="1"/>
</dbReference>
<feature type="compositionally biased region" description="Low complexity" evidence="1">
    <location>
        <begin position="163"/>
        <end position="177"/>
    </location>
</feature>
<evidence type="ECO:0000256" key="1">
    <source>
        <dbReference type="SAM" id="MobiDB-lite"/>
    </source>
</evidence>
<accession>A0A914VZC9</accession>
<reference evidence="4" key="1">
    <citation type="submission" date="2022-11" db="UniProtKB">
        <authorList>
            <consortium name="WormBaseParasite"/>
        </authorList>
    </citation>
    <scope>IDENTIFICATION</scope>
</reference>
<protein>
    <submittedName>
        <fullName evidence="4">CARD domain-containing protein</fullName>
    </submittedName>
</protein>
<dbReference type="AlphaFoldDB" id="A0A914VZC9"/>
<feature type="domain" description="CARD" evidence="2">
    <location>
        <begin position="1"/>
        <end position="101"/>
    </location>
</feature>
<feature type="region of interest" description="Disordered" evidence="1">
    <location>
        <begin position="199"/>
        <end position="227"/>
    </location>
</feature>
<feature type="region of interest" description="Disordered" evidence="1">
    <location>
        <begin position="103"/>
        <end position="185"/>
    </location>
</feature>
<name>A0A914VZC9_9BILA</name>